<evidence type="ECO:0000259" key="3">
    <source>
        <dbReference type="Pfam" id="PF20426"/>
    </source>
</evidence>
<dbReference type="InterPro" id="IPR036322">
    <property type="entry name" value="WD40_repeat_dom_sf"/>
</dbReference>
<dbReference type="InterPro" id="IPR015943">
    <property type="entry name" value="WD40/YVTN_repeat-like_dom_sf"/>
</dbReference>
<evidence type="ECO:0000313" key="5">
    <source>
        <dbReference type="Proteomes" id="UP000824540"/>
    </source>
</evidence>
<dbReference type="AlphaFoldDB" id="A0A8T2NBS5"/>
<keyword evidence="5" id="KW-1185">Reference proteome</keyword>
<dbReference type="SUPFAM" id="SSF50978">
    <property type="entry name" value="WD40 repeat-like"/>
    <property type="match status" value="1"/>
</dbReference>
<dbReference type="Gene3D" id="2.130.10.10">
    <property type="entry name" value="YVTN repeat-like/Quinoprotein amine dehydrogenase"/>
    <property type="match status" value="1"/>
</dbReference>
<feature type="domain" description="Neurobeachin beta-propeller" evidence="3">
    <location>
        <begin position="192"/>
        <end position="347"/>
    </location>
</feature>
<gene>
    <name evidence="4" type="ORF">JZ751_028257</name>
</gene>
<dbReference type="Pfam" id="PF20426">
    <property type="entry name" value="NBCH_WD40"/>
    <property type="match status" value="1"/>
</dbReference>
<comment type="caution">
    <text evidence="4">The sequence shown here is derived from an EMBL/GenBank/DDBJ whole genome shotgun (WGS) entry which is preliminary data.</text>
</comment>
<dbReference type="InterPro" id="IPR001680">
    <property type="entry name" value="WD40_rpt"/>
</dbReference>
<protein>
    <recommendedName>
        <fullName evidence="3">Neurobeachin beta-propeller domain-containing protein</fullName>
    </recommendedName>
</protein>
<dbReference type="InterPro" id="IPR050865">
    <property type="entry name" value="BEACH_Domain"/>
</dbReference>
<evidence type="ECO:0000256" key="2">
    <source>
        <dbReference type="PROSITE-ProRule" id="PRU00221"/>
    </source>
</evidence>
<dbReference type="PROSITE" id="PS50082">
    <property type="entry name" value="WD_REPEATS_2"/>
    <property type="match status" value="1"/>
</dbReference>
<dbReference type="GO" id="GO:0016020">
    <property type="term" value="C:membrane"/>
    <property type="evidence" value="ECO:0007669"/>
    <property type="project" value="TreeGrafter"/>
</dbReference>
<evidence type="ECO:0000256" key="1">
    <source>
        <dbReference type="ARBA" id="ARBA00022574"/>
    </source>
</evidence>
<proteinExistence type="predicted"/>
<organism evidence="4 5">
    <name type="scientific">Albula glossodonta</name>
    <name type="common">roundjaw bonefish</name>
    <dbReference type="NCBI Taxonomy" id="121402"/>
    <lineage>
        <taxon>Eukaryota</taxon>
        <taxon>Metazoa</taxon>
        <taxon>Chordata</taxon>
        <taxon>Craniata</taxon>
        <taxon>Vertebrata</taxon>
        <taxon>Euteleostomi</taxon>
        <taxon>Actinopterygii</taxon>
        <taxon>Neopterygii</taxon>
        <taxon>Teleostei</taxon>
        <taxon>Albuliformes</taxon>
        <taxon>Albulidae</taxon>
        <taxon>Albula</taxon>
    </lineage>
</organism>
<dbReference type="SMART" id="SM00320">
    <property type="entry name" value="WD40"/>
    <property type="match status" value="3"/>
</dbReference>
<dbReference type="Proteomes" id="UP000824540">
    <property type="component" value="Unassembled WGS sequence"/>
</dbReference>
<keyword evidence="1 2" id="KW-0853">WD repeat</keyword>
<name>A0A8T2NBS5_9TELE</name>
<feature type="repeat" description="WD" evidence="2">
    <location>
        <begin position="194"/>
        <end position="235"/>
    </location>
</feature>
<dbReference type="OrthoDB" id="26681at2759"/>
<dbReference type="PANTHER" id="PTHR13743">
    <property type="entry name" value="BEIGE/BEACH-RELATED"/>
    <property type="match status" value="1"/>
</dbReference>
<accession>A0A8T2NBS5</accession>
<dbReference type="GO" id="GO:0019901">
    <property type="term" value="F:protein kinase binding"/>
    <property type="evidence" value="ECO:0007669"/>
    <property type="project" value="TreeGrafter"/>
</dbReference>
<dbReference type="EMBL" id="JAFBMS010000081">
    <property type="protein sequence ID" value="KAG9337759.1"/>
    <property type="molecule type" value="Genomic_DNA"/>
</dbReference>
<sequence length="388" mass="42226">MSSESASRRQARIDTLPPNLFEQLNKLKAFVEVVTDGVPLVQAVVPRNQTHSFIIQGSDVLVTVSGTGLLGTHSWLPYDKNIANYFSFTKDPTVSNPKTQRFLSGPFSPGVDLGAKVLVVSNDGRVLFSGGHWDCSLRVTALGKGKLQAEILTTLLSVLVDVVTCLALDLCGIYLISGSRDTTCIVWQVIQQVLCGHDQEVTCVAISTELDMAVSGSKDGTLILHSIRRGQFLRTLRPAAESSLTARVTELAVGLEGHIVAQTVVEARAGGKEKCCLHLYSLNGRLLASVPLDEQVTALHLVPEYAIMGTSQGNLHIRDLDRLKLAVAPMALKVPVCSVSVTKEMSHILVYHILSTDVFLYSNLVLINAKQCLFIHKFPQQDAQFITR</sequence>
<dbReference type="GO" id="GO:0005829">
    <property type="term" value="C:cytosol"/>
    <property type="evidence" value="ECO:0007669"/>
    <property type="project" value="TreeGrafter"/>
</dbReference>
<dbReference type="FunFam" id="2.130.10.10:FF:001375">
    <property type="entry name" value="Neurobeachin-like protein 2"/>
    <property type="match status" value="1"/>
</dbReference>
<dbReference type="InterPro" id="IPR046851">
    <property type="entry name" value="NBCH_WD40"/>
</dbReference>
<dbReference type="PANTHER" id="PTHR13743:SF111">
    <property type="entry name" value="NEUROBEACHIN-LIKE PROTEIN 2"/>
    <property type="match status" value="1"/>
</dbReference>
<dbReference type="Pfam" id="PF00400">
    <property type="entry name" value="WD40"/>
    <property type="match status" value="1"/>
</dbReference>
<reference evidence="4" key="1">
    <citation type="thesis" date="2021" institute="BYU ScholarsArchive" country="Provo, UT, USA">
        <title>Applications of and Algorithms for Genome Assembly and Genomic Analyses with an Emphasis on Marine Teleosts.</title>
        <authorList>
            <person name="Pickett B.D."/>
        </authorList>
    </citation>
    <scope>NUCLEOTIDE SEQUENCE</scope>
    <source>
        <strain evidence="4">HI-2016</strain>
    </source>
</reference>
<evidence type="ECO:0000313" key="4">
    <source>
        <dbReference type="EMBL" id="KAG9337759.1"/>
    </source>
</evidence>
<dbReference type="GO" id="GO:0008104">
    <property type="term" value="P:intracellular protein localization"/>
    <property type="evidence" value="ECO:0007669"/>
    <property type="project" value="TreeGrafter"/>
</dbReference>